<reference evidence="1" key="1">
    <citation type="journal article" date="2018" name="Genome Biol.">
        <title>SKESA: strategic k-mer extension for scrupulous assemblies.</title>
        <authorList>
            <person name="Souvorov A."/>
            <person name="Agarwala R."/>
            <person name="Lipman D.J."/>
        </authorList>
    </citation>
    <scope>NUCLEOTIDE SEQUENCE [LARGE SCALE GENOMIC DNA]</scope>
    <source>
        <strain evidence="1">BCW_4213</strain>
    </source>
</reference>
<dbReference type="EMBL" id="JAWPMK010000002">
    <property type="protein sequence ID" value="MDW9352377.1"/>
    <property type="molecule type" value="Genomic_DNA"/>
</dbReference>
<reference evidence="1" key="3">
    <citation type="submission" date="2020-02" db="EMBL/GenBank/DDBJ databases">
        <authorList>
            <consortium name="NCBI Pathogen Detection Project"/>
        </authorList>
    </citation>
    <scope>NUCLEOTIDE SEQUENCE</scope>
    <source>
        <strain evidence="1">BCW_4213</strain>
    </source>
</reference>
<dbReference type="Proteomes" id="UP001271591">
    <property type="component" value="Unassembled WGS sequence"/>
</dbReference>
<evidence type="ECO:0000313" key="1">
    <source>
        <dbReference type="EMBL" id="HAI2144301.1"/>
    </source>
</evidence>
<sequence>MNDIVKLIDMIEKRPALYLSRHTISALKAFLDGWQMREPKEIVNIEILIRLQSYIEDYYGVTGHSWDKIILLFSQDEHDALNTFFIRYNEIKK</sequence>
<evidence type="ECO:0000313" key="2">
    <source>
        <dbReference type="EMBL" id="KAB0121041.1"/>
    </source>
</evidence>
<name>A0A1Q4PDI0_ECOLX</name>
<organism evidence="1">
    <name type="scientific">Escherichia coli</name>
    <dbReference type="NCBI Taxonomy" id="562"/>
    <lineage>
        <taxon>Bacteria</taxon>
        <taxon>Pseudomonadati</taxon>
        <taxon>Pseudomonadota</taxon>
        <taxon>Gammaproteobacteria</taxon>
        <taxon>Enterobacterales</taxon>
        <taxon>Enterobacteriaceae</taxon>
        <taxon>Escherichia</taxon>
    </lineage>
</organism>
<dbReference type="Proteomes" id="UP000327073">
    <property type="component" value="Unassembled WGS sequence"/>
</dbReference>
<dbReference type="EMBL" id="VZEL01000080">
    <property type="protein sequence ID" value="KAB0121041.1"/>
    <property type="molecule type" value="Genomic_DNA"/>
</dbReference>
<gene>
    <name evidence="2" type="ORF">F7F11_25920</name>
    <name evidence="1" type="ORF">HI055_004756</name>
    <name evidence="3" type="ORF">R8G00_23120</name>
</gene>
<reference evidence="3" key="4">
    <citation type="submission" date="2023-10" db="EMBL/GenBank/DDBJ databases">
        <title>Draft Genome Sequence of a Shiga toxin-producing Escherichia coli strain from deer meat showing an IS-element integration in the B-subunit of the Shiga toxin Stx2b gene.</title>
        <authorList>
            <person name="Projahn M."/>
            <person name="Borowiak M."/>
        </authorList>
    </citation>
    <scope>NUCLEOTIDE SEQUENCE</scope>
    <source>
        <strain evidence="3">BfR-EC-18960</strain>
    </source>
</reference>
<dbReference type="AlphaFoldDB" id="A0A1Q4PDI0"/>
<protein>
    <submittedName>
        <fullName evidence="1">Uncharacterized protein</fullName>
    </submittedName>
</protein>
<comment type="caution">
    <text evidence="1">The sequence shown here is derived from an EMBL/GenBank/DDBJ whole genome shotgun (WGS) entry which is preliminary data.</text>
</comment>
<dbReference type="EMBL" id="DABDSA010000082">
    <property type="protein sequence ID" value="HAI2144301.1"/>
    <property type="molecule type" value="Genomic_DNA"/>
</dbReference>
<proteinExistence type="predicted"/>
<dbReference type="Proteomes" id="UP000852798">
    <property type="component" value="Unassembled WGS sequence"/>
</dbReference>
<reference evidence="2 4" key="2">
    <citation type="submission" date="2019-03" db="EMBL/GenBank/DDBJ databases">
        <title>Whole Genome Sequencing of Shiga-Toxin Escherichia coli Strains from Nebraska.</title>
        <authorList>
            <person name="Abdalhamid B."/>
            <person name="Mccutchen E.L."/>
            <person name="Bouska A.C."/>
            <person name="Hinrichs S.H."/>
            <person name="Iwen P.C."/>
        </authorList>
    </citation>
    <scope>NUCLEOTIDE SEQUENCE [LARGE SCALE GENOMIC DNA]</scope>
    <source>
        <strain evidence="2 4">STEC_170836</strain>
    </source>
</reference>
<evidence type="ECO:0000313" key="4">
    <source>
        <dbReference type="Proteomes" id="UP000327073"/>
    </source>
</evidence>
<accession>A0A1Q4PDI0</accession>
<evidence type="ECO:0000313" key="3">
    <source>
        <dbReference type="EMBL" id="MDW9352377.1"/>
    </source>
</evidence>
<dbReference type="RefSeq" id="WP_001561591.1">
    <property type="nucleotide sequence ID" value="NZ_BFSR01000032.1"/>
</dbReference>